<evidence type="ECO:0000256" key="2">
    <source>
        <dbReference type="ARBA" id="ARBA00038334"/>
    </source>
</evidence>
<proteinExistence type="inferred from homology"/>
<organism evidence="5 6">
    <name type="scientific">Wolfiporia cocos (strain MD-104)</name>
    <name type="common">Brown rot fungus</name>
    <dbReference type="NCBI Taxonomy" id="742152"/>
    <lineage>
        <taxon>Eukaryota</taxon>
        <taxon>Fungi</taxon>
        <taxon>Dikarya</taxon>
        <taxon>Basidiomycota</taxon>
        <taxon>Agaricomycotina</taxon>
        <taxon>Agaricomycetes</taxon>
        <taxon>Polyporales</taxon>
        <taxon>Phaeolaceae</taxon>
        <taxon>Wolfiporia</taxon>
    </lineage>
</organism>
<evidence type="ECO:0000259" key="4">
    <source>
        <dbReference type="Pfam" id="PF00561"/>
    </source>
</evidence>
<feature type="signal peptide" evidence="3">
    <location>
        <begin position="1"/>
        <end position="18"/>
    </location>
</feature>
<reference evidence="5 6" key="1">
    <citation type="journal article" date="2012" name="Science">
        <title>The Paleozoic origin of enzymatic lignin decomposition reconstructed from 31 fungal genomes.</title>
        <authorList>
            <person name="Floudas D."/>
            <person name="Binder M."/>
            <person name="Riley R."/>
            <person name="Barry K."/>
            <person name="Blanchette R.A."/>
            <person name="Henrissat B."/>
            <person name="Martinez A.T."/>
            <person name="Otillar R."/>
            <person name="Spatafora J.W."/>
            <person name="Yadav J.S."/>
            <person name="Aerts A."/>
            <person name="Benoit I."/>
            <person name="Boyd A."/>
            <person name="Carlson A."/>
            <person name="Copeland A."/>
            <person name="Coutinho P.M."/>
            <person name="de Vries R.P."/>
            <person name="Ferreira P."/>
            <person name="Findley K."/>
            <person name="Foster B."/>
            <person name="Gaskell J."/>
            <person name="Glotzer D."/>
            <person name="Gorecki P."/>
            <person name="Heitman J."/>
            <person name="Hesse C."/>
            <person name="Hori C."/>
            <person name="Igarashi K."/>
            <person name="Jurgens J.A."/>
            <person name="Kallen N."/>
            <person name="Kersten P."/>
            <person name="Kohler A."/>
            <person name="Kuees U."/>
            <person name="Kumar T.K.A."/>
            <person name="Kuo A."/>
            <person name="LaButti K."/>
            <person name="Larrondo L.F."/>
            <person name="Lindquist E."/>
            <person name="Ling A."/>
            <person name="Lombard V."/>
            <person name="Lucas S."/>
            <person name="Lundell T."/>
            <person name="Martin R."/>
            <person name="McLaughlin D.J."/>
            <person name="Morgenstern I."/>
            <person name="Morin E."/>
            <person name="Murat C."/>
            <person name="Nagy L.G."/>
            <person name="Nolan M."/>
            <person name="Ohm R.A."/>
            <person name="Patyshakuliyeva A."/>
            <person name="Rokas A."/>
            <person name="Ruiz-Duenas F.J."/>
            <person name="Sabat G."/>
            <person name="Salamov A."/>
            <person name="Samejima M."/>
            <person name="Schmutz J."/>
            <person name="Slot J.C."/>
            <person name="St John F."/>
            <person name="Stenlid J."/>
            <person name="Sun H."/>
            <person name="Sun S."/>
            <person name="Syed K."/>
            <person name="Tsang A."/>
            <person name="Wiebenga A."/>
            <person name="Young D."/>
            <person name="Pisabarro A."/>
            <person name="Eastwood D.C."/>
            <person name="Martin F."/>
            <person name="Cullen D."/>
            <person name="Grigoriev I.V."/>
            <person name="Hibbett D.S."/>
        </authorList>
    </citation>
    <scope>NUCLEOTIDE SEQUENCE [LARGE SCALE GENOMIC DNA]</scope>
    <source>
        <strain evidence="5 6">MD-104</strain>
    </source>
</reference>
<sequence>MRLSYLVPLCLALGIIAADEDVQVSFRPQDLPQKTVSCKALNRAEDLVKDIDIHYVEVNPEAERTLLMVHGWPSLWHSWKFQIEEFKDDYHIVAPDLRGFGSSAHPGDVKTSGNWADIVGDLVCVLDHAGIDSAVCMGHDWGSELCYQAARMRPDLIHAIVGAAVPYISFAGPFQPTSALAPYLPQLAYQVFLGTTPEQAKEELDTDIRRSLRATLRTVASPTPDTFLTATTTFLGPWGDAEIPPIPFFTSEEEDYWVEQYSIQGFKNTLQFYTPGNQEGSWNFIHAQGNLSIPQPALSILPLHDPVADWAEAAKIMRSADFVPSLTTQMIEGAHWLQLENPCEFNRIARTWLEALPYKEKIAAEEAEKKKEEAKEAKEQGYVEPEVEVEKVQVHLGDEL</sequence>
<accession>A0A2H3JJQ0</accession>
<dbReference type="STRING" id="742152.A0A2H3JJQ0"/>
<dbReference type="GO" id="GO:0016787">
    <property type="term" value="F:hydrolase activity"/>
    <property type="evidence" value="ECO:0007669"/>
    <property type="project" value="UniProtKB-KW"/>
</dbReference>
<evidence type="ECO:0000256" key="1">
    <source>
        <dbReference type="ARBA" id="ARBA00022801"/>
    </source>
</evidence>
<keyword evidence="3" id="KW-0732">Signal</keyword>
<evidence type="ECO:0000313" key="6">
    <source>
        <dbReference type="Proteomes" id="UP000218811"/>
    </source>
</evidence>
<dbReference type="InterPro" id="IPR000073">
    <property type="entry name" value="AB_hydrolase_1"/>
</dbReference>
<dbReference type="PANTHER" id="PTHR43329">
    <property type="entry name" value="EPOXIDE HYDROLASE"/>
    <property type="match status" value="1"/>
</dbReference>
<feature type="domain" description="AB hydrolase-1" evidence="4">
    <location>
        <begin position="65"/>
        <end position="342"/>
    </location>
</feature>
<gene>
    <name evidence="5" type="ORF">WOLCODRAFT_137580</name>
</gene>
<dbReference type="Proteomes" id="UP000218811">
    <property type="component" value="Unassembled WGS sequence"/>
</dbReference>
<dbReference type="OrthoDB" id="408373at2759"/>
<dbReference type="InterPro" id="IPR000639">
    <property type="entry name" value="Epox_hydrolase-like"/>
</dbReference>
<comment type="similarity">
    <text evidence="2">Belongs to the AB hydrolase superfamily. Epoxide hydrolase family.</text>
</comment>
<dbReference type="SUPFAM" id="SSF53474">
    <property type="entry name" value="alpha/beta-Hydrolases"/>
    <property type="match status" value="1"/>
</dbReference>
<evidence type="ECO:0000313" key="5">
    <source>
        <dbReference type="EMBL" id="PCH41775.1"/>
    </source>
</evidence>
<feature type="chain" id="PRO_5013957755" evidence="3">
    <location>
        <begin position="19"/>
        <end position="400"/>
    </location>
</feature>
<dbReference type="Gene3D" id="3.40.50.1820">
    <property type="entry name" value="alpha/beta hydrolase"/>
    <property type="match status" value="1"/>
</dbReference>
<dbReference type="EMBL" id="KB468113">
    <property type="protein sequence ID" value="PCH41775.1"/>
    <property type="molecule type" value="Genomic_DNA"/>
</dbReference>
<protein>
    <submittedName>
        <fullName evidence="5">Alpha/beta-hydrolase</fullName>
    </submittedName>
</protein>
<dbReference type="InterPro" id="IPR029058">
    <property type="entry name" value="AB_hydrolase_fold"/>
</dbReference>
<dbReference type="OMA" id="CMGHDWG"/>
<keyword evidence="1 5" id="KW-0378">Hydrolase</keyword>
<dbReference type="PRINTS" id="PR00412">
    <property type="entry name" value="EPOXHYDRLASE"/>
</dbReference>
<name>A0A2H3JJQ0_WOLCO</name>
<dbReference type="Pfam" id="PF00561">
    <property type="entry name" value="Abhydrolase_1"/>
    <property type="match status" value="1"/>
</dbReference>
<dbReference type="AlphaFoldDB" id="A0A2H3JJQ0"/>
<evidence type="ECO:0000256" key="3">
    <source>
        <dbReference type="SAM" id="SignalP"/>
    </source>
</evidence>
<keyword evidence="6" id="KW-1185">Reference proteome</keyword>